<reference evidence="3" key="1">
    <citation type="submission" date="2016-10" db="EMBL/GenBank/DDBJ databases">
        <authorList>
            <person name="Varghese N."/>
            <person name="Submissions S."/>
        </authorList>
    </citation>
    <scope>NUCLEOTIDE SEQUENCE [LARGE SCALE GENOMIC DNA]</scope>
    <source>
        <strain evidence="3">DSM 23676</strain>
    </source>
</reference>
<dbReference type="EMBL" id="LT629766">
    <property type="protein sequence ID" value="SDS61603.1"/>
    <property type="molecule type" value="Genomic_DNA"/>
</dbReference>
<dbReference type="Pfam" id="PF02452">
    <property type="entry name" value="PemK_toxin"/>
    <property type="match status" value="1"/>
</dbReference>
<keyword evidence="3" id="KW-1185">Reference proteome</keyword>
<dbReference type="AlphaFoldDB" id="A0A1H1TMW2"/>
<evidence type="ECO:0000313" key="3">
    <source>
        <dbReference type="Proteomes" id="UP000199597"/>
    </source>
</evidence>
<feature type="compositionally biased region" description="Basic and acidic residues" evidence="1">
    <location>
        <begin position="18"/>
        <end position="27"/>
    </location>
</feature>
<evidence type="ECO:0008006" key="4">
    <source>
        <dbReference type="Google" id="ProtNLM"/>
    </source>
</evidence>
<dbReference type="SUPFAM" id="SSF50118">
    <property type="entry name" value="Cell growth inhibitor/plasmid maintenance toxic component"/>
    <property type="match status" value="1"/>
</dbReference>
<gene>
    <name evidence="2" type="ORF">SAMN04489752_2099</name>
</gene>
<dbReference type="RefSeq" id="WP_092013349.1">
    <property type="nucleotide sequence ID" value="NZ_LT629766.1"/>
</dbReference>
<dbReference type="GO" id="GO:0003677">
    <property type="term" value="F:DNA binding"/>
    <property type="evidence" value="ECO:0007669"/>
    <property type="project" value="InterPro"/>
</dbReference>
<proteinExistence type="predicted"/>
<organism evidence="2 3">
    <name type="scientific">Brevibacterium siliguriense</name>
    <dbReference type="NCBI Taxonomy" id="1136497"/>
    <lineage>
        <taxon>Bacteria</taxon>
        <taxon>Bacillati</taxon>
        <taxon>Actinomycetota</taxon>
        <taxon>Actinomycetes</taxon>
        <taxon>Micrococcales</taxon>
        <taxon>Brevibacteriaceae</taxon>
        <taxon>Brevibacterium</taxon>
    </lineage>
</organism>
<dbReference type="Proteomes" id="UP000199597">
    <property type="component" value="Chromosome I"/>
</dbReference>
<dbReference type="OrthoDB" id="5184628at2"/>
<dbReference type="STRING" id="1136497.SAMN04489752_2099"/>
<protein>
    <recommendedName>
        <fullName evidence="4">PemK-like, MazF-like toxin of type II toxin-antitoxin system</fullName>
    </recommendedName>
</protein>
<accession>A0A1H1TMW2</accession>
<evidence type="ECO:0000256" key="1">
    <source>
        <dbReference type="SAM" id="MobiDB-lite"/>
    </source>
</evidence>
<feature type="region of interest" description="Disordered" evidence="1">
    <location>
        <begin position="18"/>
        <end position="70"/>
    </location>
</feature>
<dbReference type="InterPro" id="IPR003477">
    <property type="entry name" value="PemK-like"/>
</dbReference>
<name>A0A1H1TMW2_9MICO</name>
<sequence>MNWKSLVNRAARIGVREGLRYLRESQSKKKPGGSSQATDARRRDSARSGDGGAASAGSAEHAGSGGTGTYPGDFTGSIKVSYSPDLDGDADPGEVVWGWIPFEEDYSQGKDRPSLVVGRDARWVLALMLTSKDHIPGAVGEVREDRHAKWMNIGTGDWDSQGRPSELRLDRIIRLDPDSIRREGAIMPRDVFDRVAEHISG</sequence>
<evidence type="ECO:0000313" key="2">
    <source>
        <dbReference type="EMBL" id="SDS61603.1"/>
    </source>
</evidence>